<reference evidence="16" key="1">
    <citation type="submission" date="2017-09" db="EMBL/GenBank/DDBJ databases">
        <title>Depth-based differentiation of microbial function through sediment-hosted aquifers and enrichment of novel symbionts in the deep terrestrial subsurface.</title>
        <authorList>
            <person name="Probst A.J."/>
            <person name="Ladd B."/>
            <person name="Jarett J.K."/>
            <person name="Geller-Mcgrath D.E."/>
            <person name="Sieber C.M.K."/>
            <person name="Emerson J.B."/>
            <person name="Anantharaman K."/>
            <person name="Thomas B.C."/>
            <person name="Malmstrom R."/>
            <person name="Stieglmeier M."/>
            <person name="Klingl A."/>
            <person name="Woyke T."/>
            <person name="Ryan C.M."/>
            <person name="Banfield J.F."/>
        </authorList>
    </citation>
    <scope>NUCLEOTIDE SEQUENCE [LARGE SCALE GENOMIC DNA]</scope>
</reference>
<keyword evidence="9 13" id="KW-0460">Magnesium</keyword>
<evidence type="ECO:0000256" key="4">
    <source>
        <dbReference type="ARBA" id="ARBA00022490"/>
    </source>
</evidence>
<keyword evidence="11 13" id="KW-0030">Aminoacyl-tRNA synthetase</keyword>
<evidence type="ECO:0000256" key="6">
    <source>
        <dbReference type="ARBA" id="ARBA00022723"/>
    </source>
</evidence>
<sequence>MNKKGNSYTIELKKIEKEAFLSLKKVETKEELENFRIAYLGRKGVLNGILRKIKDFPLEEKKISGRQANNLKRQLEENLKKRVLQFEKKTEAKKIDITLPGIKPKLGHLHPITLIREEMKGIFQELGFEIITGPEIETEYYNFEALNFPKYHPARDSFDSFYLASGILLRSHTSPVQIRVMEKRKPPLRIITTGRCFRRDAIDNSHFPIFHQMEGLMVGEGIKFSHLKGILIYFLQKIFSSEIKVRFLPAYFPFTEPSAEVSISCIFCKGFGCSSCGHSGWIEILGAGMVNPKVLRKVKYDPEKFTGFAFGMGIERITMLKYKISDIRLFWENDVRFLEQF</sequence>
<dbReference type="Proteomes" id="UP000228886">
    <property type="component" value="Unassembled WGS sequence"/>
</dbReference>
<evidence type="ECO:0000259" key="14">
    <source>
        <dbReference type="PROSITE" id="PS50862"/>
    </source>
</evidence>
<evidence type="ECO:0000256" key="11">
    <source>
        <dbReference type="ARBA" id="ARBA00023146"/>
    </source>
</evidence>
<dbReference type="GO" id="GO:0005737">
    <property type="term" value="C:cytoplasm"/>
    <property type="evidence" value="ECO:0007669"/>
    <property type="project" value="UniProtKB-SubCell"/>
</dbReference>
<gene>
    <name evidence="13" type="primary">pheS</name>
    <name evidence="15" type="ORF">COS11_07440</name>
</gene>
<keyword evidence="5 13" id="KW-0436">Ligase</keyword>
<comment type="subcellular location">
    <subcellularLocation>
        <location evidence="1 13">Cytoplasm</location>
    </subcellularLocation>
</comment>
<keyword evidence="10 13" id="KW-0648">Protein biosynthesis</keyword>
<comment type="catalytic activity">
    <reaction evidence="12 13">
        <text>tRNA(Phe) + L-phenylalanine + ATP = L-phenylalanyl-tRNA(Phe) + AMP + diphosphate + H(+)</text>
        <dbReference type="Rhea" id="RHEA:19413"/>
        <dbReference type="Rhea" id="RHEA-COMP:9668"/>
        <dbReference type="Rhea" id="RHEA-COMP:9699"/>
        <dbReference type="ChEBI" id="CHEBI:15378"/>
        <dbReference type="ChEBI" id="CHEBI:30616"/>
        <dbReference type="ChEBI" id="CHEBI:33019"/>
        <dbReference type="ChEBI" id="CHEBI:58095"/>
        <dbReference type="ChEBI" id="CHEBI:78442"/>
        <dbReference type="ChEBI" id="CHEBI:78531"/>
        <dbReference type="ChEBI" id="CHEBI:456215"/>
        <dbReference type="EC" id="6.1.1.20"/>
    </reaction>
</comment>
<dbReference type="CDD" id="cd00496">
    <property type="entry name" value="PheRS_alpha_core"/>
    <property type="match status" value="1"/>
</dbReference>
<dbReference type="GO" id="GO:0006432">
    <property type="term" value="P:phenylalanyl-tRNA aminoacylation"/>
    <property type="evidence" value="ECO:0007669"/>
    <property type="project" value="UniProtKB-UniRule"/>
</dbReference>
<dbReference type="Gene3D" id="3.30.930.10">
    <property type="entry name" value="Bira Bifunctional Protein, Domain 2"/>
    <property type="match status" value="1"/>
</dbReference>
<accession>A0A2M7E6S3</accession>
<evidence type="ECO:0000313" key="15">
    <source>
        <dbReference type="EMBL" id="PIV63437.1"/>
    </source>
</evidence>
<dbReference type="PANTHER" id="PTHR11538">
    <property type="entry name" value="PHENYLALANYL-TRNA SYNTHETASE"/>
    <property type="match status" value="1"/>
</dbReference>
<dbReference type="InterPro" id="IPR006195">
    <property type="entry name" value="aa-tRNA-synth_II"/>
</dbReference>
<dbReference type="InterPro" id="IPR045864">
    <property type="entry name" value="aa-tRNA-synth_II/BPL/LPL"/>
</dbReference>
<dbReference type="SUPFAM" id="SSF55681">
    <property type="entry name" value="Class II aaRS and biotin synthetases"/>
    <property type="match status" value="1"/>
</dbReference>
<keyword evidence="8 13" id="KW-0067">ATP-binding</keyword>
<dbReference type="InterPro" id="IPR002319">
    <property type="entry name" value="Phenylalanyl-tRNA_Synthase"/>
</dbReference>
<dbReference type="GO" id="GO:0000287">
    <property type="term" value="F:magnesium ion binding"/>
    <property type="evidence" value="ECO:0007669"/>
    <property type="project" value="UniProtKB-UniRule"/>
</dbReference>
<dbReference type="SUPFAM" id="SSF46589">
    <property type="entry name" value="tRNA-binding arm"/>
    <property type="match status" value="1"/>
</dbReference>
<dbReference type="EC" id="6.1.1.20" evidence="13"/>
<evidence type="ECO:0000256" key="3">
    <source>
        <dbReference type="ARBA" id="ARBA00011209"/>
    </source>
</evidence>
<keyword evidence="6 13" id="KW-0479">Metal-binding</keyword>
<comment type="subunit">
    <text evidence="3 13">Tetramer of two alpha and two beta subunits.</text>
</comment>
<dbReference type="PROSITE" id="PS50862">
    <property type="entry name" value="AA_TRNA_LIGASE_II"/>
    <property type="match status" value="1"/>
</dbReference>
<evidence type="ECO:0000256" key="8">
    <source>
        <dbReference type="ARBA" id="ARBA00022840"/>
    </source>
</evidence>
<dbReference type="AlphaFoldDB" id="A0A2M7E6S3"/>
<evidence type="ECO:0000256" key="2">
    <source>
        <dbReference type="ARBA" id="ARBA00010207"/>
    </source>
</evidence>
<protein>
    <recommendedName>
        <fullName evidence="13">Phenylalanine--tRNA ligase alpha subunit</fullName>
        <ecNumber evidence="13">6.1.1.20</ecNumber>
    </recommendedName>
    <alternativeName>
        <fullName evidence="13">Phenylalanyl-tRNA synthetase alpha subunit</fullName>
        <shortName evidence="13">PheRS</shortName>
    </alternativeName>
</protein>
<comment type="similarity">
    <text evidence="2 13">Belongs to the class-II aminoacyl-tRNA synthetase family. Phe-tRNA synthetase alpha subunit type 1 subfamily.</text>
</comment>
<organism evidence="15 16">
    <name type="scientific">bacterium (Candidatus Ratteibacteria) CG01_land_8_20_14_3_00_40_19</name>
    <dbReference type="NCBI Taxonomy" id="2014290"/>
    <lineage>
        <taxon>Bacteria</taxon>
        <taxon>Candidatus Ratteibacteria</taxon>
    </lineage>
</organism>
<evidence type="ECO:0000256" key="9">
    <source>
        <dbReference type="ARBA" id="ARBA00022842"/>
    </source>
</evidence>
<evidence type="ECO:0000256" key="12">
    <source>
        <dbReference type="ARBA" id="ARBA00049255"/>
    </source>
</evidence>
<keyword evidence="7 13" id="KW-0547">Nucleotide-binding</keyword>
<dbReference type="GO" id="GO:0004826">
    <property type="term" value="F:phenylalanine-tRNA ligase activity"/>
    <property type="evidence" value="ECO:0007669"/>
    <property type="project" value="UniProtKB-UniRule"/>
</dbReference>
<comment type="cofactor">
    <cofactor evidence="13">
        <name>Mg(2+)</name>
        <dbReference type="ChEBI" id="CHEBI:18420"/>
    </cofactor>
    <text evidence="13">Binds 2 magnesium ions per tetramer.</text>
</comment>
<evidence type="ECO:0000256" key="10">
    <source>
        <dbReference type="ARBA" id="ARBA00022917"/>
    </source>
</evidence>
<evidence type="ECO:0000256" key="5">
    <source>
        <dbReference type="ARBA" id="ARBA00022598"/>
    </source>
</evidence>
<feature type="binding site" evidence="13">
    <location>
        <position position="256"/>
    </location>
    <ligand>
        <name>Mg(2+)</name>
        <dbReference type="ChEBI" id="CHEBI:18420"/>
        <note>shared with beta subunit</note>
    </ligand>
</feature>
<evidence type="ECO:0000256" key="7">
    <source>
        <dbReference type="ARBA" id="ARBA00022741"/>
    </source>
</evidence>
<evidence type="ECO:0000313" key="16">
    <source>
        <dbReference type="Proteomes" id="UP000228886"/>
    </source>
</evidence>
<dbReference type="GO" id="GO:0005524">
    <property type="term" value="F:ATP binding"/>
    <property type="evidence" value="ECO:0007669"/>
    <property type="project" value="UniProtKB-UniRule"/>
</dbReference>
<dbReference type="EMBL" id="PETL01000357">
    <property type="protein sequence ID" value="PIV63437.1"/>
    <property type="molecule type" value="Genomic_DNA"/>
</dbReference>
<dbReference type="InterPro" id="IPR010978">
    <property type="entry name" value="tRNA-bd_arm"/>
</dbReference>
<dbReference type="PANTHER" id="PTHR11538:SF41">
    <property type="entry name" value="PHENYLALANINE--TRNA LIGASE, MITOCHONDRIAL"/>
    <property type="match status" value="1"/>
</dbReference>
<dbReference type="HAMAP" id="MF_00281">
    <property type="entry name" value="Phe_tRNA_synth_alpha1"/>
    <property type="match status" value="1"/>
</dbReference>
<keyword evidence="4 13" id="KW-0963">Cytoplasm</keyword>
<evidence type="ECO:0000256" key="1">
    <source>
        <dbReference type="ARBA" id="ARBA00004496"/>
    </source>
</evidence>
<evidence type="ECO:0000256" key="13">
    <source>
        <dbReference type="HAMAP-Rule" id="MF_00281"/>
    </source>
</evidence>
<name>A0A2M7E6S3_9BACT</name>
<dbReference type="InterPro" id="IPR022911">
    <property type="entry name" value="Phe_tRNA_ligase_alpha1_bac"/>
</dbReference>
<dbReference type="GO" id="GO:0000049">
    <property type="term" value="F:tRNA binding"/>
    <property type="evidence" value="ECO:0007669"/>
    <property type="project" value="InterPro"/>
</dbReference>
<dbReference type="Pfam" id="PF01409">
    <property type="entry name" value="tRNA-synt_2d"/>
    <property type="match status" value="1"/>
</dbReference>
<feature type="domain" description="Aminoacyl-transfer RNA synthetases class-II family profile" evidence="14">
    <location>
        <begin position="115"/>
        <end position="320"/>
    </location>
</feature>
<proteinExistence type="inferred from homology"/>
<comment type="caution">
    <text evidence="15">The sequence shown here is derived from an EMBL/GenBank/DDBJ whole genome shotgun (WGS) entry which is preliminary data.</text>
</comment>